<dbReference type="EMBL" id="BMAV01000978">
    <property type="protein sequence ID" value="GFY38669.1"/>
    <property type="molecule type" value="Genomic_DNA"/>
</dbReference>
<comment type="caution">
    <text evidence="1">The sequence shown here is derived from an EMBL/GenBank/DDBJ whole genome shotgun (WGS) entry which is preliminary data.</text>
</comment>
<proteinExistence type="predicted"/>
<accession>A0A8X6WQT5</accession>
<organism evidence="1 2">
    <name type="scientific">Trichonephila inaurata madagascariensis</name>
    <dbReference type="NCBI Taxonomy" id="2747483"/>
    <lineage>
        <taxon>Eukaryota</taxon>
        <taxon>Metazoa</taxon>
        <taxon>Ecdysozoa</taxon>
        <taxon>Arthropoda</taxon>
        <taxon>Chelicerata</taxon>
        <taxon>Arachnida</taxon>
        <taxon>Araneae</taxon>
        <taxon>Araneomorphae</taxon>
        <taxon>Entelegynae</taxon>
        <taxon>Araneoidea</taxon>
        <taxon>Nephilidae</taxon>
        <taxon>Trichonephila</taxon>
        <taxon>Trichonephila inaurata</taxon>
    </lineage>
</organism>
<name>A0A8X6WQT5_9ARAC</name>
<reference evidence="1" key="1">
    <citation type="submission" date="2020-08" db="EMBL/GenBank/DDBJ databases">
        <title>Multicomponent nature underlies the extraordinary mechanical properties of spider dragline silk.</title>
        <authorList>
            <person name="Kono N."/>
            <person name="Nakamura H."/>
            <person name="Mori M."/>
            <person name="Yoshida Y."/>
            <person name="Ohtoshi R."/>
            <person name="Malay A.D."/>
            <person name="Moran D.A.P."/>
            <person name="Tomita M."/>
            <person name="Numata K."/>
            <person name="Arakawa K."/>
        </authorList>
    </citation>
    <scope>NUCLEOTIDE SEQUENCE</scope>
</reference>
<evidence type="ECO:0000313" key="1">
    <source>
        <dbReference type="EMBL" id="GFY38669.1"/>
    </source>
</evidence>
<sequence>MHKWSTNSLLLQNQLRTQGEKLKTIVKILGMEFNTKLILSEMLSVPLFVLLKTNHLQRDGSFAVLLFCDCSDNLQSLEKLTFQGTWVQGITWKELLPPNLVPLWYVTVK</sequence>
<gene>
    <name evidence="1" type="ORF">TNIN_431461</name>
</gene>
<keyword evidence="2" id="KW-1185">Reference proteome</keyword>
<evidence type="ECO:0000313" key="2">
    <source>
        <dbReference type="Proteomes" id="UP000886998"/>
    </source>
</evidence>
<dbReference type="Proteomes" id="UP000886998">
    <property type="component" value="Unassembled WGS sequence"/>
</dbReference>
<dbReference type="AlphaFoldDB" id="A0A8X6WQT5"/>
<protein>
    <submittedName>
        <fullName evidence="1">Uncharacterized protein</fullName>
    </submittedName>
</protein>